<sequence>MEDSFIGHRQAAATARRHGICRSLQTTWRRQYRNGELWSSRPVAFAGDCDESARATDQFS</sequence>
<comment type="caution">
    <text evidence="1">The sequence shown here is derived from an EMBL/GenBank/DDBJ whole genome shotgun (WGS) entry which is preliminary data.</text>
</comment>
<evidence type="ECO:0000313" key="2">
    <source>
        <dbReference type="Proteomes" id="UP001165641"/>
    </source>
</evidence>
<reference evidence="1" key="1">
    <citation type="submission" date="2022-12" db="EMBL/GenBank/DDBJ databases">
        <title>Paracoccus onchidii sp. nov., isolated from a marine invertebrate from the South China Sea.</title>
        <authorList>
            <person name="Xu S."/>
            <person name="Liu Z."/>
            <person name="Xu Y."/>
        </authorList>
    </citation>
    <scope>NUCLEOTIDE SEQUENCE</scope>
    <source>
        <strain evidence="1">Z330</strain>
    </source>
</reference>
<accession>A0ABT4ZFQ2</accession>
<evidence type="ECO:0008006" key="3">
    <source>
        <dbReference type="Google" id="ProtNLM"/>
    </source>
</evidence>
<proteinExistence type="predicted"/>
<dbReference type="Proteomes" id="UP001165641">
    <property type="component" value="Unassembled WGS sequence"/>
</dbReference>
<name>A0ABT4ZFQ2_9RHOB</name>
<evidence type="ECO:0000313" key="1">
    <source>
        <dbReference type="EMBL" id="MDB6178198.1"/>
    </source>
</evidence>
<dbReference type="RefSeq" id="WP_271889319.1">
    <property type="nucleotide sequence ID" value="NZ_JAQBIE010000014.1"/>
</dbReference>
<dbReference type="EMBL" id="JAQBIE010000014">
    <property type="protein sequence ID" value="MDB6178198.1"/>
    <property type="molecule type" value="Genomic_DNA"/>
</dbReference>
<protein>
    <recommendedName>
        <fullName evidence="3">Transposase</fullName>
    </recommendedName>
</protein>
<keyword evidence="2" id="KW-1185">Reference proteome</keyword>
<gene>
    <name evidence="1" type="ORF">PAF17_11895</name>
</gene>
<organism evidence="1 2">
    <name type="scientific">Paracoccus onchidii</name>
    <dbReference type="NCBI Taxonomy" id="3017813"/>
    <lineage>
        <taxon>Bacteria</taxon>
        <taxon>Pseudomonadati</taxon>
        <taxon>Pseudomonadota</taxon>
        <taxon>Alphaproteobacteria</taxon>
        <taxon>Rhodobacterales</taxon>
        <taxon>Paracoccaceae</taxon>
        <taxon>Paracoccus</taxon>
    </lineage>
</organism>